<evidence type="ECO:0000259" key="2">
    <source>
        <dbReference type="SMART" id="SM00460"/>
    </source>
</evidence>
<dbReference type="InterPro" id="IPR038765">
    <property type="entry name" value="Papain-like_cys_pep_sf"/>
</dbReference>
<dbReference type="SUPFAM" id="SSF54001">
    <property type="entry name" value="Cysteine proteinases"/>
    <property type="match status" value="1"/>
</dbReference>
<dbReference type="RefSeq" id="WP_263571752.1">
    <property type="nucleotide sequence ID" value="NZ_JAJIRN010000006.1"/>
</dbReference>
<dbReference type="Pfam" id="PF11992">
    <property type="entry name" value="TgpA_N"/>
    <property type="match status" value="1"/>
</dbReference>
<feature type="transmembrane region" description="Helical" evidence="1">
    <location>
        <begin position="168"/>
        <end position="188"/>
    </location>
</feature>
<name>A0ABT2YGI4_9BURK</name>
<accession>A0ABT2YGI4</accession>
<keyword evidence="1" id="KW-1133">Transmembrane helix</keyword>
<evidence type="ECO:0000256" key="1">
    <source>
        <dbReference type="SAM" id="Phobius"/>
    </source>
</evidence>
<dbReference type="SMART" id="SM00460">
    <property type="entry name" value="TGc"/>
    <property type="match status" value="1"/>
</dbReference>
<comment type="caution">
    <text evidence="3">The sequence shown here is derived from an EMBL/GenBank/DDBJ whole genome shotgun (WGS) entry which is preliminary data.</text>
</comment>
<feature type="transmembrane region" description="Helical" evidence="1">
    <location>
        <begin position="12"/>
        <end position="27"/>
    </location>
</feature>
<reference evidence="3 4" key="1">
    <citation type="submission" date="2021-11" db="EMBL/GenBank/DDBJ databases">
        <authorList>
            <person name="Liang Q."/>
            <person name="Mou H."/>
            <person name="Liu Z."/>
        </authorList>
    </citation>
    <scope>NUCLEOTIDE SEQUENCE [LARGE SCALE GENOMIC DNA]</scope>
    <source>
        <strain evidence="3 4">CHU3</strain>
    </source>
</reference>
<feature type="transmembrane region" description="Helical" evidence="1">
    <location>
        <begin position="105"/>
        <end position="123"/>
    </location>
</feature>
<dbReference type="Gene3D" id="3.10.620.30">
    <property type="match status" value="1"/>
</dbReference>
<dbReference type="InterPro" id="IPR052901">
    <property type="entry name" value="Bact_TGase-like"/>
</dbReference>
<gene>
    <name evidence="3" type="ORF">LNV07_13805</name>
</gene>
<protein>
    <submittedName>
        <fullName evidence="3">DUF3488 and transglutaminase-like domain-containing protein</fullName>
    </submittedName>
</protein>
<evidence type="ECO:0000313" key="4">
    <source>
        <dbReference type="Proteomes" id="UP001209701"/>
    </source>
</evidence>
<feature type="transmembrane region" description="Helical" evidence="1">
    <location>
        <begin position="57"/>
        <end position="74"/>
    </location>
</feature>
<evidence type="ECO:0000313" key="3">
    <source>
        <dbReference type="EMBL" id="MCV2369155.1"/>
    </source>
</evidence>
<dbReference type="EMBL" id="JAJIRN010000006">
    <property type="protein sequence ID" value="MCV2369155.1"/>
    <property type="molecule type" value="Genomic_DNA"/>
</dbReference>
<keyword evidence="1" id="KW-0472">Membrane</keyword>
<organism evidence="3 4">
    <name type="scientific">Roseateles oligotrophus</name>
    <dbReference type="NCBI Taxonomy" id="1769250"/>
    <lineage>
        <taxon>Bacteria</taxon>
        <taxon>Pseudomonadati</taxon>
        <taxon>Pseudomonadota</taxon>
        <taxon>Betaproteobacteria</taxon>
        <taxon>Burkholderiales</taxon>
        <taxon>Sphaerotilaceae</taxon>
        <taxon>Roseateles</taxon>
    </lineage>
</organism>
<feature type="domain" description="Transglutaminase-like" evidence="2">
    <location>
        <begin position="417"/>
        <end position="488"/>
    </location>
</feature>
<proteinExistence type="predicted"/>
<keyword evidence="4" id="KW-1185">Reference proteome</keyword>
<sequence length="688" mass="76121">MGRSLSRDGRDTLFLLTTIAAVVLPHAGHLPAWASAITALILAWRALLAWRGEPLPGRWVLVTVLVLTAALTWLTHRTLIGREAGITMLVMLMALKTLELRARRDAFVVFFLGFFLVLTHFLYSQSILTAAWTLLSVWALLSALVLAQMPVGQPSLRLAAKLAARTTLYGLPVMLFLFLLFPRIGPLWGIPADSVGRTGLSDRLDFGAMSEIANDDSVALRLRFSGPPPPPAARYFRGPVLGHFDGRSWQSAGLNWPGNTDALQVGGKPLDYEITVEPLRSKVLPLLEMSAEPAGTERPLDALTIKRAPELEWLAGRPITERLRLNAKVYPEFSHGPLTPSLALQNYLELPPGLNPRTLQWAAKLRREARFAALEPQALNPALAAAVLGHIASADFIYTLAPGRYGEVTPHLIDEFWFDRRLGFCEHFAAGFVVVMRAMGVPARVVTGFQGMDAEPQDGFWIVRNSNAHAWAEYWAPGRGWLRADPTAAIAPDRIQLGLALRPPQGAFAGAFEGAFGQLSPNLWLSMRRGWEAVENRWQQSVLNYSRQSQFDLLKGAGFASPDWELLGQVSAALIGLIAVAGGAWSQWSARPHDAWSRQRARILRELHRQGLQDAAAHQGPRHWAELLRAKHGEAAEPAARLLQALEVARYGRPNLAGESKPRWAAWGRRQWLREFRAAGRMLRGKIR</sequence>
<dbReference type="Proteomes" id="UP001209701">
    <property type="component" value="Unassembled WGS sequence"/>
</dbReference>
<dbReference type="InterPro" id="IPR021878">
    <property type="entry name" value="TgpA_N"/>
</dbReference>
<dbReference type="PANTHER" id="PTHR42736">
    <property type="entry name" value="PROTEIN-GLUTAMINE GAMMA-GLUTAMYLTRANSFERASE"/>
    <property type="match status" value="1"/>
</dbReference>
<keyword evidence="1" id="KW-0812">Transmembrane</keyword>
<feature type="transmembrane region" description="Helical" evidence="1">
    <location>
        <begin position="129"/>
        <end position="147"/>
    </location>
</feature>
<dbReference type="InterPro" id="IPR002931">
    <property type="entry name" value="Transglutaminase-like"/>
</dbReference>
<dbReference type="PANTHER" id="PTHR42736:SF1">
    <property type="entry name" value="PROTEIN-GLUTAMINE GAMMA-GLUTAMYLTRANSFERASE"/>
    <property type="match status" value="1"/>
</dbReference>
<dbReference type="Pfam" id="PF01841">
    <property type="entry name" value="Transglut_core"/>
    <property type="match status" value="1"/>
</dbReference>